<dbReference type="OrthoDB" id="9813368at2"/>
<dbReference type="InterPro" id="IPR038765">
    <property type="entry name" value="Papain-like_cys_pep_sf"/>
</dbReference>
<name>A0A1W6A115_9BACI</name>
<feature type="region of interest" description="Disordered" evidence="7">
    <location>
        <begin position="135"/>
        <end position="161"/>
    </location>
</feature>
<keyword evidence="2" id="KW-0645">Protease</keyword>
<accession>A0A1W6A115</accession>
<keyword evidence="12" id="KW-1185">Reference proteome</keyword>
<keyword evidence="4" id="KW-0677">Repeat</keyword>
<dbReference type="KEGG" id="hmn:HM131_16080"/>
<dbReference type="STRING" id="402384.HM131_16080"/>
<evidence type="ECO:0000259" key="10">
    <source>
        <dbReference type="PROSITE" id="PS51935"/>
    </source>
</evidence>
<dbReference type="GO" id="GO:0008234">
    <property type="term" value="F:cysteine-type peptidase activity"/>
    <property type="evidence" value="ECO:0007669"/>
    <property type="project" value="UniProtKB-KW"/>
</dbReference>
<feature type="compositionally biased region" description="Polar residues" evidence="7">
    <location>
        <begin position="135"/>
        <end position="148"/>
    </location>
</feature>
<dbReference type="Pfam" id="PF00877">
    <property type="entry name" value="NLPC_P60"/>
    <property type="match status" value="1"/>
</dbReference>
<feature type="signal peptide" evidence="8">
    <location>
        <begin position="1"/>
        <end position="21"/>
    </location>
</feature>
<sequence length="282" mass="30033">MNKKKLATAVCGTLLATSVFGSSVLAEQTYKVSSGDTLWGISTKHSTTVSKLKSWNNLNSNLIFIGQQLIVSKSSAPSSPDQPSTPDDTAPPAHTYTVKYGDTLWGIATKNGVTVSALKSKNNLAGNTIFPGQRLTISGKTSSTQPAPSENPPPSHSGVSSSALIKEAKQHMGSPYQWAGSTPAGFDCSGYLKYVFAQLDEYIPRTVAAIYAFDGFNAVSDSNRKPGDVVFFETYKPGASHAGIYLGNNQFIHSGSSSGVTISSMSSSYWSKRYVGTKRYVN</sequence>
<evidence type="ECO:0000256" key="6">
    <source>
        <dbReference type="ARBA" id="ARBA00022807"/>
    </source>
</evidence>
<dbReference type="RefSeq" id="WP_085032061.1">
    <property type="nucleotide sequence ID" value="NZ_CP020772.1"/>
</dbReference>
<dbReference type="Gene3D" id="3.90.1720.10">
    <property type="entry name" value="endopeptidase domain like (from Nostoc punctiforme)"/>
    <property type="match status" value="1"/>
</dbReference>
<evidence type="ECO:0000259" key="9">
    <source>
        <dbReference type="PROSITE" id="PS51782"/>
    </source>
</evidence>
<evidence type="ECO:0000256" key="3">
    <source>
        <dbReference type="ARBA" id="ARBA00022729"/>
    </source>
</evidence>
<proteinExistence type="inferred from homology"/>
<dbReference type="AlphaFoldDB" id="A0A1W6A115"/>
<evidence type="ECO:0000256" key="4">
    <source>
        <dbReference type="ARBA" id="ARBA00022737"/>
    </source>
</evidence>
<dbReference type="PANTHER" id="PTHR47053">
    <property type="entry name" value="MUREIN DD-ENDOPEPTIDASE MEPH-RELATED"/>
    <property type="match status" value="1"/>
</dbReference>
<dbReference type="SUPFAM" id="SSF54106">
    <property type="entry name" value="LysM domain"/>
    <property type="match status" value="2"/>
</dbReference>
<dbReference type="SUPFAM" id="SSF54001">
    <property type="entry name" value="Cysteine proteinases"/>
    <property type="match status" value="1"/>
</dbReference>
<keyword evidence="3 8" id="KW-0732">Signal</keyword>
<dbReference type="InterPro" id="IPR051202">
    <property type="entry name" value="Peptidase_C40"/>
</dbReference>
<dbReference type="PANTHER" id="PTHR47053:SF1">
    <property type="entry name" value="MUREIN DD-ENDOPEPTIDASE MEPH-RELATED"/>
    <property type="match status" value="1"/>
</dbReference>
<keyword evidence="6" id="KW-0788">Thiol protease</keyword>
<feature type="domain" description="LysM" evidence="9">
    <location>
        <begin position="28"/>
        <end position="71"/>
    </location>
</feature>
<dbReference type="Proteomes" id="UP000192527">
    <property type="component" value="Chromosome"/>
</dbReference>
<evidence type="ECO:0000256" key="1">
    <source>
        <dbReference type="ARBA" id="ARBA00007074"/>
    </source>
</evidence>
<protein>
    <submittedName>
        <fullName evidence="11">Cell wall hydrolase</fullName>
    </submittedName>
</protein>
<dbReference type="InterPro" id="IPR018392">
    <property type="entry name" value="LysM"/>
</dbReference>
<dbReference type="SMART" id="SM00257">
    <property type="entry name" value="LysM"/>
    <property type="match status" value="2"/>
</dbReference>
<keyword evidence="5 11" id="KW-0378">Hydrolase</keyword>
<evidence type="ECO:0000256" key="7">
    <source>
        <dbReference type="SAM" id="MobiDB-lite"/>
    </source>
</evidence>
<evidence type="ECO:0000256" key="5">
    <source>
        <dbReference type="ARBA" id="ARBA00022801"/>
    </source>
</evidence>
<dbReference type="InterPro" id="IPR000064">
    <property type="entry name" value="NLP_P60_dom"/>
</dbReference>
<dbReference type="CDD" id="cd00118">
    <property type="entry name" value="LysM"/>
    <property type="match status" value="2"/>
</dbReference>
<comment type="similarity">
    <text evidence="1">Belongs to the peptidase C40 family.</text>
</comment>
<gene>
    <name evidence="11" type="ORF">HM131_16080</name>
</gene>
<evidence type="ECO:0000256" key="8">
    <source>
        <dbReference type="SAM" id="SignalP"/>
    </source>
</evidence>
<feature type="region of interest" description="Disordered" evidence="7">
    <location>
        <begin position="74"/>
        <end position="93"/>
    </location>
</feature>
<dbReference type="GO" id="GO:0006508">
    <property type="term" value="P:proteolysis"/>
    <property type="evidence" value="ECO:0007669"/>
    <property type="project" value="UniProtKB-KW"/>
</dbReference>
<dbReference type="Pfam" id="PF01476">
    <property type="entry name" value="LysM"/>
    <property type="match status" value="2"/>
</dbReference>
<dbReference type="Gene3D" id="3.10.350.10">
    <property type="entry name" value="LysM domain"/>
    <property type="match status" value="2"/>
</dbReference>
<dbReference type="EMBL" id="CP020772">
    <property type="protein sequence ID" value="ARI79243.1"/>
    <property type="molecule type" value="Genomic_DNA"/>
</dbReference>
<reference evidence="11 12" key="1">
    <citation type="submission" date="2017-04" db="EMBL/GenBank/DDBJ databases">
        <title>The whole genome sequencing and assembly of Halobacillus mangrovi strain.</title>
        <authorList>
            <person name="Lee S.-J."/>
            <person name="Park M.-K."/>
            <person name="Kim J.-Y."/>
            <person name="Lee Y.-J."/>
            <person name="Yi H."/>
            <person name="Bahn Y.-S."/>
            <person name="Kim J.F."/>
            <person name="Lee D.-W."/>
        </authorList>
    </citation>
    <scope>NUCLEOTIDE SEQUENCE [LARGE SCALE GENOMIC DNA]</scope>
    <source>
        <strain evidence="11 12">KTB 131</strain>
    </source>
</reference>
<dbReference type="InterPro" id="IPR036779">
    <property type="entry name" value="LysM_dom_sf"/>
</dbReference>
<evidence type="ECO:0000256" key="2">
    <source>
        <dbReference type="ARBA" id="ARBA00022670"/>
    </source>
</evidence>
<feature type="chain" id="PRO_5038786070" evidence="8">
    <location>
        <begin position="22"/>
        <end position="282"/>
    </location>
</feature>
<dbReference type="PROSITE" id="PS51935">
    <property type="entry name" value="NLPC_P60"/>
    <property type="match status" value="1"/>
</dbReference>
<evidence type="ECO:0000313" key="12">
    <source>
        <dbReference type="Proteomes" id="UP000192527"/>
    </source>
</evidence>
<evidence type="ECO:0000313" key="11">
    <source>
        <dbReference type="EMBL" id="ARI79243.1"/>
    </source>
</evidence>
<organism evidence="11 12">
    <name type="scientific">Halobacillus mangrovi</name>
    <dbReference type="NCBI Taxonomy" id="402384"/>
    <lineage>
        <taxon>Bacteria</taxon>
        <taxon>Bacillati</taxon>
        <taxon>Bacillota</taxon>
        <taxon>Bacilli</taxon>
        <taxon>Bacillales</taxon>
        <taxon>Bacillaceae</taxon>
        <taxon>Halobacillus</taxon>
    </lineage>
</organism>
<feature type="domain" description="LysM" evidence="9">
    <location>
        <begin position="94"/>
        <end position="137"/>
    </location>
</feature>
<feature type="domain" description="NlpC/P60" evidence="10">
    <location>
        <begin position="158"/>
        <end position="281"/>
    </location>
</feature>
<dbReference type="PROSITE" id="PS51782">
    <property type="entry name" value="LYSM"/>
    <property type="match status" value="2"/>
</dbReference>